<dbReference type="STRING" id="4829.A0A168NVX2"/>
<dbReference type="InParanoid" id="A0A168NVX2"/>
<feature type="domain" description="IBB" evidence="4">
    <location>
        <begin position="8"/>
        <end position="100"/>
    </location>
</feature>
<dbReference type="SMART" id="SM00185">
    <property type="entry name" value="ARM"/>
    <property type="match status" value="4"/>
</dbReference>
<organism evidence="5">
    <name type="scientific">Absidia glauca</name>
    <name type="common">Pin mould</name>
    <dbReference type="NCBI Taxonomy" id="4829"/>
    <lineage>
        <taxon>Eukaryota</taxon>
        <taxon>Fungi</taxon>
        <taxon>Fungi incertae sedis</taxon>
        <taxon>Mucoromycota</taxon>
        <taxon>Mucoromycotina</taxon>
        <taxon>Mucoromycetes</taxon>
        <taxon>Mucorales</taxon>
        <taxon>Cunninghamellaceae</taxon>
        <taxon>Absidia</taxon>
    </lineage>
</organism>
<dbReference type="GO" id="GO:0006606">
    <property type="term" value="P:protein import into nucleus"/>
    <property type="evidence" value="ECO:0007669"/>
    <property type="project" value="InterPro"/>
</dbReference>
<dbReference type="Gene3D" id="1.25.10.10">
    <property type="entry name" value="Leucine-rich Repeat Variant"/>
    <property type="match status" value="2"/>
</dbReference>
<dbReference type="Pfam" id="PF00514">
    <property type="entry name" value="Arm"/>
    <property type="match status" value="1"/>
</dbReference>
<evidence type="ECO:0000259" key="4">
    <source>
        <dbReference type="Pfam" id="PF01749"/>
    </source>
</evidence>
<accession>A0A168NVX2</accession>
<protein>
    <recommendedName>
        <fullName evidence="4">IBB domain-containing protein</fullName>
    </recommendedName>
</protein>
<sequence length="459" mass="51528">MPDKPNHRHLYKRTSISGSSDDLRRRRVAINTTLRKKHREQLITSKRFRHLTRREEQSASESEDDAVLVSDQDEEIDPYYRLTGAQVDSLAQDLKAEDKKTRMGAIQYLGKFVVEPAKVLVAYIVEGDCMEILTHLLSTADTEEQIEVVKTISNIAAGSYNLWSKSTCAIPHLINLLDTDNSVLREMSAGALGNMAAEDLGDMTEEDVEVRARIRNSGAILPLVPWVMSYLTASSKEFRNRVMQEGFLAALVKNMVTFADQGPMVLPVLRTFGNLAGGPDETIELLIQHQSFLTTLVKLMAADSRVVKKEALWVMSNITATKRTSIIEQMDAADTIEHLTDLVQTGHFDIRKGAATCLLNIAYHGQKYMDSLKHTQLLKAYMDFIRSQDAELIRLGLTYVEMLLTKVTKGREILDNTSTCMDALASVSPFPDPALYAFANQIVDQYYDEKDDPIEMDEA</sequence>
<keyword evidence="6" id="KW-1185">Reference proteome</keyword>
<dbReference type="GO" id="GO:0061608">
    <property type="term" value="F:nuclear import signal receptor activity"/>
    <property type="evidence" value="ECO:0007669"/>
    <property type="project" value="InterPro"/>
</dbReference>
<gene>
    <name evidence="5" type="primary">ABSGL_07053.1 scaffold 8717</name>
</gene>
<keyword evidence="3" id="KW-0653">Protein transport</keyword>
<dbReference type="InterPro" id="IPR002652">
    <property type="entry name" value="Importin-a_IBB"/>
</dbReference>
<evidence type="ECO:0000256" key="3">
    <source>
        <dbReference type="ARBA" id="ARBA00022927"/>
    </source>
</evidence>
<dbReference type="InterPro" id="IPR011989">
    <property type="entry name" value="ARM-like"/>
</dbReference>
<dbReference type="EMBL" id="LT553527">
    <property type="protein sequence ID" value="SAM01312.1"/>
    <property type="molecule type" value="Genomic_DNA"/>
</dbReference>
<evidence type="ECO:0000256" key="2">
    <source>
        <dbReference type="ARBA" id="ARBA00022448"/>
    </source>
</evidence>
<evidence type="ECO:0000256" key="1">
    <source>
        <dbReference type="ARBA" id="ARBA00010394"/>
    </source>
</evidence>
<proteinExistence type="inferred from homology"/>
<dbReference type="Proteomes" id="UP000078561">
    <property type="component" value="Unassembled WGS sequence"/>
</dbReference>
<dbReference type="PANTHER" id="PTHR23316">
    <property type="entry name" value="IMPORTIN ALPHA"/>
    <property type="match status" value="1"/>
</dbReference>
<evidence type="ECO:0000313" key="5">
    <source>
        <dbReference type="EMBL" id="SAM01312.1"/>
    </source>
</evidence>
<name>A0A168NVX2_ABSGL</name>
<dbReference type="Pfam" id="PF01749">
    <property type="entry name" value="IBB"/>
    <property type="match status" value="1"/>
</dbReference>
<dbReference type="SUPFAM" id="SSF48371">
    <property type="entry name" value="ARM repeat"/>
    <property type="match status" value="1"/>
</dbReference>
<dbReference type="OrthoDB" id="29145at2759"/>
<reference evidence="5" key="1">
    <citation type="submission" date="2016-04" db="EMBL/GenBank/DDBJ databases">
        <authorList>
            <person name="Evans L.H."/>
            <person name="Alamgir A."/>
            <person name="Owens N."/>
            <person name="Weber N.D."/>
            <person name="Virtaneva K."/>
            <person name="Barbian K."/>
            <person name="Babar A."/>
            <person name="Rosenke K."/>
        </authorList>
    </citation>
    <scope>NUCLEOTIDE SEQUENCE [LARGE SCALE GENOMIC DNA]</scope>
    <source>
        <strain evidence="5">CBS 101.48</strain>
    </source>
</reference>
<dbReference type="InterPro" id="IPR016024">
    <property type="entry name" value="ARM-type_fold"/>
</dbReference>
<dbReference type="InterPro" id="IPR000225">
    <property type="entry name" value="Armadillo"/>
</dbReference>
<keyword evidence="2" id="KW-0813">Transport</keyword>
<comment type="similarity">
    <text evidence="1">Belongs to the importin alpha family.</text>
</comment>
<dbReference type="AlphaFoldDB" id="A0A168NVX2"/>
<evidence type="ECO:0000313" key="6">
    <source>
        <dbReference type="Proteomes" id="UP000078561"/>
    </source>
</evidence>